<dbReference type="PANTHER" id="PTHR42693:SF53">
    <property type="entry name" value="ENDO-4-O-SULFATASE"/>
    <property type="match status" value="1"/>
</dbReference>
<evidence type="ECO:0000259" key="5">
    <source>
        <dbReference type="Pfam" id="PF00884"/>
    </source>
</evidence>
<dbReference type="EMBL" id="FTOB01000004">
    <property type="protein sequence ID" value="SIS86537.1"/>
    <property type="molecule type" value="Genomic_DNA"/>
</dbReference>
<dbReference type="PANTHER" id="PTHR42693">
    <property type="entry name" value="ARYLSULFATASE FAMILY MEMBER"/>
    <property type="match status" value="1"/>
</dbReference>
<dbReference type="InterPro" id="IPR017850">
    <property type="entry name" value="Alkaline_phosphatase_core_sf"/>
</dbReference>
<comment type="caution">
    <text evidence="6">The sequence shown here is derived from an EMBL/GenBank/DDBJ whole genome shotgun (WGS) entry which is preliminary data.</text>
</comment>
<keyword evidence="3" id="KW-0378">Hydrolase</keyword>
<reference evidence="6 7" key="1">
    <citation type="submission" date="2017-01" db="EMBL/GenBank/DDBJ databases">
        <authorList>
            <person name="Varghese N."/>
            <person name="Submissions S."/>
        </authorList>
    </citation>
    <scope>NUCLEOTIDE SEQUENCE [LARGE SCALE GENOMIC DNA]</scope>
    <source>
        <strain evidence="6 7">DSM 2061</strain>
    </source>
</reference>
<keyword evidence="4" id="KW-0106">Calcium</keyword>
<dbReference type="RefSeq" id="WP_076455980.1">
    <property type="nucleotide sequence ID" value="NZ_FTOB01000004.1"/>
</dbReference>
<dbReference type="SUPFAM" id="SSF53649">
    <property type="entry name" value="Alkaline phosphatase-like"/>
    <property type="match status" value="1"/>
</dbReference>
<evidence type="ECO:0000256" key="3">
    <source>
        <dbReference type="ARBA" id="ARBA00022801"/>
    </source>
</evidence>
<comment type="similarity">
    <text evidence="1">Belongs to the sulfatase family.</text>
</comment>
<organism evidence="6 7">
    <name type="scientific">Zobellia uliginosa</name>
    <dbReference type="NCBI Taxonomy" id="143224"/>
    <lineage>
        <taxon>Bacteria</taxon>
        <taxon>Pseudomonadati</taxon>
        <taxon>Bacteroidota</taxon>
        <taxon>Flavobacteriia</taxon>
        <taxon>Flavobacteriales</taxon>
        <taxon>Flavobacteriaceae</taxon>
        <taxon>Zobellia</taxon>
    </lineage>
</organism>
<evidence type="ECO:0000256" key="4">
    <source>
        <dbReference type="ARBA" id="ARBA00022837"/>
    </source>
</evidence>
<evidence type="ECO:0000313" key="6">
    <source>
        <dbReference type="EMBL" id="SIS86537.1"/>
    </source>
</evidence>
<evidence type="ECO:0000256" key="2">
    <source>
        <dbReference type="ARBA" id="ARBA00022723"/>
    </source>
</evidence>
<name>A0ABY1KX75_9FLAO</name>
<evidence type="ECO:0000256" key="1">
    <source>
        <dbReference type="ARBA" id="ARBA00008779"/>
    </source>
</evidence>
<protein>
    <submittedName>
        <fullName evidence="6">Arylsulfatase A</fullName>
    </submittedName>
</protein>
<dbReference type="PROSITE" id="PS00523">
    <property type="entry name" value="SULFATASE_1"/>
    <property type="match status" value="1"/>
</dbReference>
<dbReference type="Proteomes" id="UP000185728">
    <property type="component" value="Unassembled WGS sequence"/>
</dbReference>
<dbReference type="Gene3D" id="3.40.720.10">
    <property type="entry name" value="Alkaline Phosphatase, subunit A"/>
    <property type="match status" value="1"/>
</dbReference>
<proteinExistence type="inferred from homology"/>
<feature type="domain" description="Sulfatase N-terminal" evidence="5">
    <location>
        <begin position="27"/>
        <end position="335"/>
    </location>
</feature>
<dbReference type="Gene3D" id="3.30.1120.10">
    <property type="match status" value="2"/>
</dbReference>
<dbReference type="InterPro" id="IPR000917">
    <property type="entry name" value="Sulfatase_N"/>
</dbReference>
<evidence type="ECO:0000313" key="7">
    <source>
        <dbReference type="Proteomes" id="UP000185728"/>
    </source>
</evidence>
<keyword evidence="2" id="KW-0479">Metal-binding</keyword>
<dbReference type="Pfam" id="PF00884">
    <property type="entry name" value="Sulfatase"/>
    <property type="match status" value="1"/>
</dbReference>
<dbReference type="CDD" id="cd16026">
    <property type="entry name" value="GALNS_like"/>
    <property type="match status" value="1"/>
</dbReference>
<gene>
    <name evidence="6" type="ORF">SAMN05421766_104479</name>
</gene>
<sequence>MNYSKLILAFVVSFVTFFARSQDRKVPNIVVIFIDDMGYGDITPFGSTTNYTPNLVKMAKEGMKLTSFYVASPVCTPSRASLMTGCYPQRVGLNRGSDHIVLFPGDPHGLNPKEITIAELLKTKNYVTGCFGKWHLGDQPGFLPLDQGFDEFYGIPYSSDMWIGNKNWKFPDLPVMRGNTIEYLVEDMAGQAKLCSRFTEEAISFIKRNKEKPFFCYIPQAFVHAPRMASPEFMANAKTAEEGQIEEIDWNVGQILETLKDLKLDKNTLVIFTSDNGPAGGLSAGPLRGRKASVYEGGHRVPTIAWWPGRIPSESECDELMGTIDLLPTFAGLAKIDLPNDRVIDGKDIWPLLAGRVGEKTPHDRFFYQQKGNLSAVRSGDWKLLTNGELYNLKEDLAESLNVADENPKIVEKLQRMLRDFGVEVSANRREVGIVKGSRTLVPRPGVVGEDAYLPTLVLMKRDKE</sequence>
<dbReference type="InterPro" id="IPR050738">
    <property type="entry name" value="Sulfatase"/>
</dbReference>
<keyword evidence="7" id="KW-1185">Reference proteome</keyword>
<accession>A0ABY1KX75</accession>
<dbReference type="InterPro" id="IPR024607">
    <property type="entry name" value="Sulfatase_CS"/>
</dbReference>